<dbReference type="EMBL" id="PVTH01000003">
    <property type="protein sequence ID" value="PRY53870.1"/>
    <property type="molecule type" value="Genomic_DNA"/>
</dbReference>
<evidence type="ECO:0000313" key="3">
    <source>
        <dbReference type="Proteomes" id="UP000238034"/>
    </source>
</evidence>
<dbReference type="RefSeq" id="WP_106292449.1">
    <property type="nucleotide sequence ID" value="NZ_PVTH01000003.1"/>
</dbReference>
<reference evidence="2 3" key="1">
    <citation type="submission" date="2018-03" db="EMBL/GenBank/DDBJ databases">
        <title>Genomic Encyclopedia of Type Strains, Phase III (KMG-III): the genomes of soil and plant-associated and newly described type strains.</title>
        <authorList>
            <person name="Whitman W."/>
        </authorList>
    </citation>
    <scope>NUCLEOTIDE SEQUENCE [LARGE SCALE GENOMIC DNA]</scope>
    <source>
        <strain evidence="2 3">CGMCC 1.9313</strain>
    </source>
</reference>
<dbReference type="OrthoDB" id="798881at2"/>
<comment type="caution">
    <text evidence="2">The sequence shown here is derived from an EMBL/GenBank/DDBJ whole genome shotgun (WGS) entry which is preliminary data.</text>
</comment>
<sequence length="59" mass="6362">MQHKNQDSSTGIYFILAIIFGVLTGWVSTSSIVYALVGAIVGMLFAGLFVNVFVKGKHD</sequence>
<proteinExistence type="predicted"/>
<feature type="transmembrane region" description="Helical" evidence="1">
    <location>
        <begin position="12"/>
        <end position="28"/>
    </location>
</feature>
<gene>
    <name evidence="2" type="ORF">B0I27_103343</name>
</gene>
<keyword evidence="3" id="KW-1185">Reference proteome</keyword>
<feature type="transmembrane region" description="Helical" evidence="1">
    <location>
        <begin position="34"/>
        <end position="54"/>
    </location>
</feature>
<dbReference type="AlphaFoldDB" id="A0A2T0U7H2"/>
<keyword evidence="1" id="KW-0812">Transmembrane</keyword>
<dbReference type="Proteomes" id="UP000238034">
    <property type="component" value="Unassembled WGS sequence"/>
</dbReference>
<evidence type="ECO:0000313" key="2">
    <source>
        <dbReference type="EMBL" id="PRY53870.1"/>
    </source>
</evidence>
<organism evidence="2 3">
    <name type="scientific">Arcticibacter pallidicorallinus</name>
    <dbReference type="NCBI Taxonomy" id="1259464"/>
    <lineage>
        <taxon>Bacteria</taxon>
        <taxon>Pseudomonadati</taxon>
        <taxon>Bacteroidota</taxon>
        <taxon>Sphingobacteriia</taxon>
        <taxon>Sphingobacteriales</taxon>
        <taxon>Sphingobacteriaceae</taxon>
        <taxon>Arcticibacter</taxon>
    </lineage>
</organism>
<accession>A0A2T0U7H2</accession>
<keyword evidence="1" id="KW-1133">Transmembrane helix</keyword>
<protein>
    <submittedName>
        <fullName evidence="2">Uncharacterized protein</fullName>
    </submittedName>
</protein>
<name>A0A2T0U7H2_9SPHI</name>
<keyword evidence="1" id="KW-0472">Membrane</keyword>
<evidence type="ECO:0000256" key="1">
    <source>
        <dbReference type="SAM" id="Phobius"/>
    </source>
</evidence>